<organism evidence="2 3">
    <name type="scientific">Williamsia serinedens</name>
    <dbReference type="NCBI Taxonomy" id="391736"/>
    <lineage>
        <taxon>Bacteria</taxon>
        <taxon>Bacillati</taxon>
        <taxon>Actinomycetota</taxon>
        <taxon>Actinomycetes</taxon>
        <taxon>Mycobacteriales</taxon>
        <taxon>Nocardiaceae</taxon>
        <taxon>Williamsia</taxon>
    </lineage>
</organism>
<dbReference type="PANTHER" id="PTHR38657">
    <property type="entry name" value="SLR1343 PROTEIN"/>
    <property type="match status" value="1"/>
</dbReference>
<proteinExistence type="predicted"/>
<dbReference type="RefSeq" id="WP_253655612.1">
    <property type="nucleotide sequence ID" value="NZ_BAAAOE010000005.1"/>
</dbReference>
<comment type="caution">
    <text evidence="2">The sequence shown here is derived from an EMBL/GenBank/DDBJ whole genome shotgun (WGS) entry which is preliminary data.</text>
</comment>
<reference evidence="2 3" key="1">
    <citation type="submission" date="2022-06" db="EMBL/GenBank/DDBJ databases">
        <title>Genomic Encyclopedia of Archaeal and Bacterial Type Strains, Phase II (KMG-II): from individual species to whole genera.</title>
        <authorList>
            <person name="Goeker M."/>
        </authorList>
    </citation>
    <scope>NUCLEOTIDE SEQUENCE [LARGE SCALE GENOMIC DNA]</scope>
    <source>
        <strain evidence="2 3">DSM 45037</strain>
    </source>
</reference>
<dbReference type="SUPFAM" id="SSF48173">
    <property type="entry name" value="Cryptochrome/photolyase FAD-binding domain"/>
    <property type="match status" value="1"/>
</dbReference>
<dbReference type="InterPro" id="IPR036134">
    <property type="entry name" value="Crypto/Photolyase_FAD-like_sf"/>
</dbReference>
<evidence type="ECO:0000313" key="3">
    <source>
        <dbReference type="Proteomes" id="UP001205740"/>
    </source>
</evidence>
<dbReference type="Pfam" id="PF04244">
    <property type="entry name" value="DPRP"/>
    <property type="match status" value="1"/>
</dbReference>
<evidence type="ECO:0000313" key="2">
    <source>
        <dbReference type="EMBL" id="MCP2162032.1"/>
    </source>
</evidence>
<dbReference type="Gene3D" id="1.10.579.10">
    <property type="entry name" value="DNA Cyclobutane Dipyrimidine Photolyase, subunit A, domain 3"/>
    <property type="match status" value="1"/>
</dbReference>
<feature type="compositionally biased region" description="Basic and acidic residues" evidence="1">
    <location>
        <begin position="176"/>
        <end position="190"/>
    </location>
</feature>
<dbReference type="InterPro" id="IPR007357">
    <property type="entry name" value="PhrB-like"/>
</dbReference>
<feature type="region of interest" description="Disordered" evidence="1">
    <location>
        <begin position="171"/>
        <end position="193"/>
    </location>
</feature>
<protein>
    <submittedName>
        <fullName evidence="2">Deoxyribodipyrimidine photolyase-related protein</fullName>
    </submittedName>
</protein>
<accession>A0ABT1H462</accession>
<dbReference type="EMBL" id="JAMTCG010000006">
    <property type="protein sequence ID" value="MCP2162032.1"/>
    <property type="molecule type" value="Genomic_DNA"/>
</dbReference>
<dbReference type="Gene3D" id="1.10.10.1710">
    <property type="entry name" value="Deoxyribodipyrimidine photolyase-related"/>
    <property type="match status" value="1"/>
</dbReference>
<sequence>MTATKKSGTKKSGASGPDPLWLFADQLGPHIHSCDDHKDRQVLLIESTAALARRGGHRQKAHLVLSGMRHLAAELGDRAEFWQAEGYRDALVEFGRPVVVHEPSSRAASRFVHALHDEGLVSEILPNPTFALSRKDFETWAGEGENFRMENFYRDQRRRFDILMDGTSPAGGKWNYDAENRDSPPKRETLGVDPPWWPEEDDIDEEVRADLDALVDDRPDVRFTGVDGPRQFAVTGDEAQKALRTFLDHRLATFGRWEDAMMGGDWTMSHSLLSVPLNLSLLDPLDVVHAAESAARDGSVDMAAAEGFIRQIIGWREFIWHLYWHFGPGYMKKNELKAHTRLPDWFTDLDADAVTARCLSDVLAGVRDRGWVHHIPRLMILGSHALQRGYDPAELTEWFRANFVDGFDWVMPVNVIGMSQHADGGRMATKPYTSGGAYINTMSDYCGDCAYNPKVRVGENACPFTAGYWQFTHRHQNMLKANNRTARSVATMNRLKDLDELLEQERARDEF</sequence>
<gene>
    <name evidence="2" type="ORF">LX12_003236</name>
</gene>
<evidence type="ECO:0000256" key="1">
    <source>
        <dbReference type="SAM" id="MobiDB-lite"/>
    </source>
</evidence>
<dbReference type="Gene3D" id="1.25.40.80">
    <property type="match status" value="1"/>
</dbReference>
<dbReference type="InterPro" id="IPR052551">
    <property type="entry name" value="UV-DNA_repair_photolyase"/>
</dbReference>
<dbReference type="Proteomes" id="UP001205740">
    <property type="component" value="Unassembled WGS sequence"/>
</dbReference>
<name>A0ABT1H462_9NOCA</name>
<dbReference type="Gene3D" id="3.40.50.620">
    <property type="entry name" value="HUPs"/>
    <property type="match status" value="1"/>
</dbReference>
<keyword evidence="3" id="KW-1185">Reference proteome</keyword>
<dbReference type="PANTHER" id="PTHR38657:SF1">
    <property type="entry name" value="SLR1343 PROTEIN"/>
    <property type="match status" value="1"/>
</dbReference>
<dbReference type="InterPro" id="IPR014729">
    <property type="entry name" value="Rossmann-like_a/b/a_fold"/>
</dbReference>